<sequence>MTLFSDADPLSIAWAPPANETPEAKADRLQREAAAQRVSDAIDESLRAESAALKKRSKVVKILLLGQSESGKSTLLKNLQMTYAPKAWDEQRTSWRAVIQLNLIRSINIILDVLCSISPPHTPNTSSDYSRSDDGHKTNNPSPSPSFRLTDRHTLLRLRLGPLRGVEEDLRRGLGVSFDNDFADTEHEQWATPFDGPQPTADAGAARVAKESRKEGKNACLDDATGIIASCAEDMKALWEDETVRALLEDKGVTLWQNAGFFLDDIERIAVAGYVPTDSDVVRARLRTIGIQEHSITFEDDNVTIEHEEGGRRKSKDGTAVWSKYTRDWVICDVGGCRTSRHAWLPYFTDLTAILFLAPVSCFDETLSEDPDVNRLEDSLTLWAAIIQSPLLKKVMMILFLNKCDLLDRKLRAGVKFRKYRPGDPGERSFGAVLLLLSHMCYRYECHSGDSTDRIHSFNNQLRLHDTLRDDFPYLIPPI</sequence>
<feature type="binding site" evidence="6">
    <location>
        <position position="288"/>
    </location>
    <ligand>
        <name>Mg(2+)</name>
        <dbReference type="ChEBI" id="CHEBI:18420"/>
    </ligand>
</feature>
<evidence type="ECO:0000256" key="5">
    <source>
        <dbReference type="PIRSR" id="PIRSR601019-1"/>
    </source>
</evidence>
<evidence type="ECO:0000313" key="8">
    <source>
        <dbReference type="EMBL" id="TFY69511.1"/>
    </source>
</evidence>
<dbReference type="OrthoDB" id="5817230at2759"/>
<feature type="binding site" evidence="5">
    <location>
        <begin position="402"/>
        <end position="405"/>
    </location>
    <ligand>
        <name>GTP</name>
        <dbReference type="ChEBI" id="CHEBI:37565"/>
    </ligand>
</feature>
<dbReference type="GO" id="GO:0046872">
    <property type="term" value="F:metal ion binding"/>
    <property type="evidence" value="ECO:0007669"/>
    <property type="project" value="UniProtKB-KW"/>
</dbReference>
<evidence type="ECO:0000313" key="9">
    <source>
        <dbReference type="Proteomes" id="UP000298327"/>
    </source>
</evidence>
<accession>A0A4Y9Z6T4</accession>
<dbReference type="InterPro" id="IPR001019">
    <property type="entry name" value="Gprotein_alpha_su"/>
</dbReference>
<evidence type="ECO:0000256" key="2">
    <source>
        <dbReference type="ARBA" id="ARBA00022741"/>
    </source>
</evidence>
<dbReference type="PANTHER" id="PTHR10218">
    <property type="entry name" value="GTP-BINDING PROTEIN ALPHA SUBUNIT"/>
    <property type="match status" value="1"/>
</dbReference>
<keyword evidence="1 6" id="KW-0479">Metal-binding</keyword>
<dbReference type="GO" id="GO:0005525">
    <property type="term" value="F:GTP binding"/>
    <property type="evidence" value="ECO:0007669"/>
    <property type="project" value="UniProtKB-KW"/>
</dbReference>
<evidence type="ECO:0000256" key="4">
    <source>
        <dbReference type="ARBA" id="ARBA00023224"/>
    </source>
</evidence>
<dbReference type="GO" id="GO:0005834">
    <property type="term" value="C:heterotrimeric G-protein complex"/>
    <property type="evidence" value="ECO:0007669"/>
    <property type="project" value="TreeGrafter"/>
</dbReference>
<dbReference type="InterPro" id="IPR027417">
    <property type="entry name" value="P-loop_NTPase"/>
</dbReference>
<evidence type="ECO:0008006" key="10">
    <source>
        <dbReference type="Google" id="ProtNLM"/>
    </source>
</evidence>
<dbReference type="GO" id="GO:0005737">
    <property type="term" value="C:cytoplasm"/>
    <property type="evidence" value="ECO:0007669"/>
    <property type="project" value="TreeGrafter"/>
</dbReference>
<dbReference type="GO" id="GO:0001664">
    <property type="term" value="F:G protein-coupled receptor binding"/>
    <property type="evidence" value="ECO:0007669"/>
    <property type="project" value="TreeGrafter"/>
</dbReference>
<reference evidence="8 9" key="1">
    <citation type="submission" date="2019-02" db="EMBL/GenBank/DDBJ databases">
        <title>Genome sequencing of the rare red list fungi Dentipellis fragilis.</title>
        <authorList>
            <person name="Buettner E."/>
            <person name="Kellner H."/>
        </authorList>
    </citation>
    <scope>NUCLEOTIDE SEQUENCE [LARGE SCALE GENOMIC DNA]</scope>
    <source>
        <strain evidence="8 9">DSM 105465</strain>
    </source>
</reference>
<protein>
    <recommendedName>
        <fullName evidence="10">G-alpha-domain-containing protein</fullName>
    </recommendedName>
</protein>
<organism evidence="8 9">
    <name type="scientific">Dentipellis fragilis</name>
    <dbReference type="NCBI Taxonomy" id="205917"/>
    <lineage>
        <taxon>Eukaryota</taxon>
        <taxon>Fungi</taxon>
        <taxon>Dikarya</taxon>
        <taxon>Basidiomycota</taxon>
        <taxon>Agaricomycotina</taxon>
        <taxon>Agaricomycetes</taxon>
        <taxon>Russulales</taxon>
        <taxon>Hericiaceae</taxon>
        <taxon>Dentipellis</taxon>
    </lineage>
</organism>
<feature type="compositionally biased region" description="Polar residues" evidence="7">
    <location>
        <begin position="138"/>
        <end position="147"/>
    </location>
</feature>
<dbReference type="PANTHER" id="PTHR10218:SF360">
    <property type="entry name" value="GUANINE NUCLEOTIDE-BINDING PROTEIN SUBUNIT ALPHA HOMOLOG"/>
    <property type="match status" value="1"/>
</dbReference>
<dbReference type="PROSITE" id="PS51882">
    <property type="entry name" value="G_ALPHA"/>
    <property type="match status" value="1"/>
</dbReference>
<dbReference type="GO" id="GO:0003924">
    <property type="term" value="F:GTPase activity"/>
    <property type="evidence" value="ECO:0007669"/>
    <property type="project" value="InterPro"/>
</dbReference>
<dbReference type="SUPFAM" id="SSF52540">
    <property type="entry name" value="P-loop containing nucleoside triphosphate hydrolases"/>
    <property type="match status" value="1"/>
</dbReference>
<evidence type="ECO:0000256" key="3">
    <source>
        <dbReference type="ARBA" id="ARBA00023134"/>
    </source>
</evidence>
<dbReference type="GO" id="GO:0007188">
    <property type="term" value="P:adenylate cyclase-modulating G protein-coupled receptor signaling pathway"/>
    <property type="evidence" value="ECO:0007669"/>
    <property type="project" value="TreeGrafter"/>
</dbReference>
<comment type="caution">
    <text evidence="8">The sequence shown here is derived from an EMBL/GenBank/DDBJ whole genome shotgun (WGS) entry which is preliminary data.</text>
</comment>
<keyword evidence="4" id="KW-0807">Transducer</keyword>
<dbReference type="STRING" id="205917.A0A4Y9Z6T4"/>
<dbReference type="Gene3D" id="1.10.400.10">
    <property type="entry name" value="GI Alpha 1, domain 2-like"/>
    <property type="match status" value="1"/>
</dbReference>
<keyword evidence="9" id="KW-1185">Reference proteome</keyword>
<evidence type="ECO:0000256" key="1">
    <source>
        <dbReference type="ARBA" id="ARBA00022723"/>
    </source>
</evidence>
<dbReference type="GO" id="GO:0031683">
    <property type="term" value="F:G-protein beta/gamma-subunit complex binding"/>
    <property type="evidence" value="ECO:0007669"/>
    <property type="project" value="InterPro"/>
</dbReference>
<dbReference type="Proteomes" id="UP000298327">
    <property type="component" value="Unassembled WGS sequence"/>
</dbReference>
<dbReference type="SUPFAM" id="SSF47895">
    <property type="entry name" value="Transducin (alpha subunit), insertion domain"/>
    <property type="match status" value="1"/>
</dbReference>
<gene>
    <name evidence="8" type="ORF">EVG20_g3146</name>
</gene>
<dbReference type="SMART" id="SM00275">
    <property type="entry name" value="G_alpha"/>
    <property type="match status" value="1"/>
</dbReference>
<keyword evidence="2 5" id="KW-0547">Nucleotide-binding</keyword>
<proteinExistence type="predicted"/>
<evidence type="ECO:0000256" key="6">
    <source>
        <dbReference type="PIRSR" id="PIRSR601019-2"/>
    </source>
</evidence>
<name>A0A4Y9Z6T4_9AGAM</name>
<dbReference type="AlphaFoldDB" id="A0A4Y9Z6T4"/>
<dbReference type="Pfam" id="PF00503">
    <property type="entry name" value="G-alpha"/>
    <property type="match status" value="1"/>
</dbReference>
<dbReference type="FunFam" id="3.40.50.300:FF:000692">
    <property type="entry name" value="Guanine nucleotide-binding protein subunit alpha"/>
    <property type="match status" value="1"/>
</dbReference>
<dbReference type="PRINTS" id="PR00318">
    <property type="entry name" value="GPROTEINA"/>
</dbReference>
<evidence type="ECO:0000256" key="7">
    <source>
        <dbReference type="SAM" id="MobiDB-lite"/>
    </source>
</evidence>
<dbReference type="EMBL" id="SEOQ01000136">
    <property type="protein sequence ID" value="TFY69511.1"/>
    <property type="molecule type" value="Genomic_DNA"/>
</dbReference>
<keyword evidence="3 5" id="KW-0342">GTP-binding</keyword>
<keyword evidence="6" id="KW-0460">Magnesium</keyword>
<dbReference type="InterPro" id="IPR011025">
    <property type="entry name" value="GproteinA_insert"/>
</dbReference>
<feature type="region of interest" description="Disordered" evidence="7">
    <location>
        <begin position="121"/>
        <end position="148"/>
    </location>
</feature>
<dbReference type="Gene3D" id="3.40.50.300">
    <property type="entry name" value="P-loop containing nucleotide triphosphate hydrolases"/>
    <property type="match status" value="2"/>
</dbReference>